<dbReference type="CDD" id="cd06530">
    <property type="entry name" value="S26_SPase_I"/>
    <property type="match status" value="1"/>
</dbReference>
<accession>A0AAE0Z9H8</accession>
<comment type="subunit">
    <text evidence="3">Heterodimer of 2 subunits, IMMPL1 and IMMPL2.</text>
</comment>
<dbReference type="SUPFAM" id="SSF51306">
    <property type="entry name" value="LexA/Signal peptidase"/>
    <property type="match status" value="1"/>
</dbReference>
<dbReference type="PRINTS" id="PR00727">
    <property type="entry name" value="LEADERPTASE"/>
</dbReference>
<evidence type="ECO:0000256" key="3">
    <source>
        <dbReference type="ARBA" id="ARBA00011805"/>
    </source>
</evidence>
<dbReference type="InterPro" id="IPR019533">
    <property type="entry name" value="Peptidase_S26"/>
</dbReference>
<dbReference type="GO" id="GO:0006465">
    <property type="term" value="P:signal peptide processing"/>
    <property type="evidence" value="ECO:0007669"/>
    <property type="project" value="InterPro"/>
</dbReference>
<dbReference type="PANTHER" id="PTHR46041:SF2">
    <property type="entry name" value="MITOCHONDRIAL INNER MEMBRANE PROTEASE SUBUNIT 2"/>
    <property type="match status" value="1"/>
</dbReference>
<dbReference type="EMBL" id="JAWDGP010004327">
    <property type="protein sequence ID" value="KAK3765228.1"/>
    <property type="molecule type" value="Genomic_DNA"/>
</dbReference>
<evidence type="ECO:0000256" key="1">
    <source>
        <dbReference type="ARBA" id="ARBA00004434"/>
    </source>
</evidence>
<organism evidence="13 14">
    <name type="scientific">Elysia crispata</name>
    <name type="common">lettuce slug</name>
    <dbReference type="NCBI Taxonomy" id="231223"/>
    <lineage>
        <taxon>Eukaryota</taxon>
        <taxon>Metazoa</taxon>
        <taxon>Spiralia</taxon>
        <taxon>Lophotrochozoa</taxon>
        <taxon>Mollusca</taxon>
        <taxon>Gastropoda</taxon>
        <taxon>Heterobranchia</taxon>
        <taxon>Euthyneura</taxon>
        <taxon>Panpulmonata</taxon>
        <taxon>Sacoglossa</taxon>
        <taxon>Placobranchoidea</taxon>
        <taxon>Plakobranchidae</taxon>
        <taxon>Elysia</taxon>
    </lineage>
</organism>
<dbReference type="AlphaFoldDB" id="A0AAE0Z9H8"/>
<evidence type="ECO:0000259" key="12">
    <source>
        <dbReference type="Pfam" id="PF10502"/>
    </source>
</evidence>
<name>A0AAE0Z9H8_9GAST</name>
<evidence type="ECO:0000256" key="6">
    <source>
        <dbReference type="ARBA" id="ARBA00022692"/>
    </source>
</evidence>
<evidence type="ECO:0000256" key="11">
    <source>
        <dbReference type="ARBA" id="ARBA00023136"/>
    </source>
</evidence>
<dbReference type="PANTHER" id="PTHR46041">
    <property type="entry name" value="MITOCHONDRIAL INNER MEMBRANE PROTEASE SUBUNIT 2"/>
    <property type="match status" value="1"/>
</dbReference>
<dbReference type="Gene3D" id="2.10.109.10">
    <property type="entry name" value="Umud Fragment, subunit A"/>
    <property type="match status" value="1"/>
</dbReference>
<gene>
    <name evidence="13" type="ORF">RRG08_051852</name>
</gene>
<keyword evidence="8" id="KW-0378">Hydrolase</keyword>
<keyword evidence="9" id="KW-1133">Transmembrane helix</keyword>
<dbReference type="Proteomes" id="UP001283361">
    <property type="component" value="Unassembled WGS sequence"/>
</dbReference>
<evidence type="ECO:0000256" key="5">
    <source>
        <dbReference type="ARBA" id="ARBA00022670"/>
    </source>
</evidence>
<evidence type="ECO:0000256" key="7">
    <source>
        <dbReference type="ARBA" id="ARBA00022792"/>
    </source>
</evidence>
<dbReference type="GO" id="GO:0006627">
    <property type="term" value="P:protein processing involved in protein targeting to mitochondrion"/>
    <property type="evidence" value="ECO:0007669"/>
    <property type="project" value="InterPro"/>
</dbReference>
<proteinExistence type="inferred from homology"/>
<dbReference type="GO" id="GO:0004252">
    <property type="term" value="F:serine-type endopeptidase activity"/>
    <property type="evidence" value="ECO:0007669"/>
    <property type="project" value="InterPro"/>
</dbReference>
<evidence type="ECO:0000256" key="10">
    <source>
        <dbReference type="ARBA" id="ARBA00023128"/>
    </source>
</evidence>
<feature type="domain" description="Peptidase S26" evidence="12">
    <location>
        <begin position="462"/>
        <end position="506"/>
    </location>
</feature>
<evidence type="ECO:0000313" key="14">
    <source>
        <dbReference type="Proteomes" id="UP001283361"/>
    </source>
</evidence>
<evidence type="ECO:0000256" key="4">
    <source>
        <dbReference type="ARBA" id="ARBA00013650"/>
    </source>
</evidence>
<dbReference type="GO" id="GO:0042720">
    <property type="term" value="C:mitochondrial inner membrane peptidase complex"/>
    <property type="evidence" value="ECO:0007669"/>
    <property type="project" value="InterPro"/>
</dbReference>
<keyword evidence="7" id="KW-0999">Mitochondrion inner membrane</keyword>
<evidence type="ECO:0000256" key="9">
    <source>
        <dbReference type="ARBA" id="ARBA00022989"/>
    </source>
</evidence>
<protein>
    <recommendedName>
        <fullName evidence="4">Mitochondrial inner membrane protease subunit 2</fullName>
    </recommendedName>
</protein>
<keyword evidence="11" id="KW-0472">Membrane</keyword>
<evidence type="ECO:0000256" key="8">
    <source>
        <dbReference type="ARBA" id="ARBA00022801"/>
    </source>
</evidence>
<dbReference type="InterPro" id="IPR000223">
    <property type="entry name" value="Pept_S26A_signal_pept_1"/>
</dbReference>
<keyword evidence="5" id="KW-0645">Protease</keyword>
<keyword evidence="10" id="KW-0496">Mitochondrion</keyword>
<keyword evidence="6" id="KW-0812">Transmembrane</keyword>
<keyword evidence="14" id="KW-1185">Reference proteome</keyword>
<evidence type="ECO:0000313" key="13">
    <source>
        <dbReference type="EMBL" id="KAK3765228.1"/>
    </source>
</evidence>
<comment type="caution">
    <text evidence="13">The sequence shown here is derived from an EMBL/GenBank/DDBJ whole genome shotgun (WGS) entry which is preliminary data.</text>
</comment>
<reference evidence="13" key="1">
    <citation type="journal article" date="2023" name="G3 (Bethesda)">
        <title>A reference genome for the long-term kleptoplast-retaining sea slug Elysia crispata morphotype clarki.</title>
        <authorList>
            <person name="Eastman K.E."/>
            <person name="Pendleton A.L."/>
            <person name="Shaikh M.A."/>
            <person name="Suttiyut T."/>
            <person name="Ogas R."/>
            <person name="Tomko P."/>
            <person name="Gavelis G."/>
            <person name="Widhalm J.R."/>
            <person name="Wisecaver J.H."/>
        </authorList>
    </citation>
    <scope>NUCLEOTIDE SEQUENCE</scope>
    <source>
        <strain evidence="13">ECLA1</strain>
    </source>
</reference>
<comment type="similarity">
    <text evidence="2">Belongs to the peptidase S26 family. IMP2 subfamily.</text>
</comment>
<dbReference type="Pfam" id="PF10502">
    <property type="entry name" value="Peptidase_S26"/>
    <property type="match status" value="1"/>
</dbReference>
<evidence type="ECO:0000256" key="2">
    <source>
        <dbReference type="ARBA" id="ARBA00007066"/>
    </source>
</evidence>
<comment type="subcellular location">
    <subcellularLocation>
        <location evidence="1">Mitochondrion inner membrane</location>
        <topology evidence="1">Single-pass membrane protein</topology>
    </subcellularLocation>
</comment>
<dbReference type="InterPro" id="IPR036286">
    <property type="entry name" value="LexA/Signal_pep-like_sf"/>
</dbReference>
<sequence length="540" mass="59755">MPASSSLAPCAILILSDRDLKEACTYLEGPSETEIFTILTSYLSLSSELSRFSLHFIWSLTVRGIVASSHPDITRPTAYWKLDDRAGNRLHLGSAPGGIDEVCGLELLFERPSAISVQQLKTVAVTSGSLTVTNVLACYGEFRVSRVGGYKGSKAPRYVYEPGADIFVQQLTIAASVQQQQLTIAASVQQQLQQQQLTIAASVQQQQQLTIAASVQQQQQLTIAASVQQQQQQLTIAASQQQQQLTIAASVQQQQLTIAASVQQQQQLTIAASVQQQQQLTIAASVQQQWTIAASVQQQQQQLTIAASVRHQQLTIAASVQQQQLPIAASVQQQQLKPVAVTPGVLTVTTSESSQIDPAYPEINRITVCGFRFIQQRAESDRPSRDKRWINFLTSPKLVRFKRGSNKRRWVSNENMRTLVGRAVVGREGYEVKRNSPKNPSEWLIKRVVALEGDQIKSAGCFEESVDIPRGHCWVEGDNRLCSLDSNNFGPVPTGLITAKATRVLWPPARWGRLEKKDLGMDRVTERENVKRGRVFFGWE</sequence>
<dbReference type="InterPro" id="IPR037730">
    <property type="entry name" value="IMP2"/>
</dbReference>